<dbReference type="Proteomes" id="UP000256845">
    <property type="component" value="Unassembled WGS sequence"/>
</dbReference>
<dbReference type="RefSeq" id="WP_115936934.1">
    <property type="nucleotide sequence ID" value="NZ_QRDW01000005.1"/>
</dbReference>
<keyword evidence="1" id="KW-0223">Dioxygenase</keyword>
<gene>
    <name evidence="1" type="ORF">DFP90_10547</name>
</gene>
<dbReference type="EMBL" id="QRDW01000005">
    <property type="protein sequence ID" value="RED49676.1"/>
    <property type="molecule type" value="Genomic_DNA"/>
</dbReference>
<accession>A0A3D9HL98</accession>
<dbReference type="Gene3D" id="2.60.120.620">
    <property type="entry name" value="q2cbj1_9rhob like domain"/>
    <property type="match status" value="1"/>
</dbReference>
<reference evidence="1 2" key="1">
    <citation type="submission" date="2018-07" db="EMBL/GenBank/DDBJ databases">
        <title>Genomic Encyclopedia of Type Strains, Phase III (KMG-III): the genomes of soil and plant-associated and newly described type strains.</title>
        <authorList>
            <person name="Whitman W."/>
        </authorList>
    </citation>
    <scope>NUCLEOTIDE SEQUENCE [LARGE SCALE GENOMIC DNA]</scope>
    <source>
        <strain evidence="1 2">CECT 8488</strain>
    </source>
</reference>
<sequence length="360" mass="41242">MFPAYEIERIKWYAGLHAFLHAHDQFKPFHDKLPDITRGEIPSFRDLTILHHNVLKQIFANPALTELFCRAVDYYNREILKQPQLPPPPEPGGAENLHTMREQGYTFLPQLDEDRIRDMRDYLSAQPVLDHKTRTEMHIEEARQHNHVATIPERQVINCPHLFEILLSPEVINLVGATLGATPVLINLASWWSFARPGEAREAQLFHMDVDDYRFCKLFIYLTDVDEETGPHTYVPTTHRLDVIEAAQARARDPSAFVKWYVESLRKTDEEVAHHFGIEPVKITGPAGSRMLVNTFGLHKGTKPERADRLLCQATFGITTAQSHFFEPITPGQPGTENIWSGAIRPPHNFVTRLYFQGGS</sequence>
<keyword evidence="2" id="KW-1185">Reference proteome</keyword>
<evidence type="ECO:0000313" key="1">
    <source>
        <dbReference type="EMBL" id="RED49676.1"/>
    </source>
</evidence>
<dbReference type="Pfam" id="PF05721">
    <property type="entry name" value="PhyH"/>
    <property type="match status" value="1"/>
</dbReference>
<dbReference type="GO" id="GO:0016706">
    <property type="term" value="F:2-oxoglutarate-dependent dioxygenase activity"/>
    <property type="evidence" value="ECO:0007669"/>
    <property type="project" value="UniProtKB-ARBA"/>
</dbReference>
<dbReference type="InterPro" id="IPR008775">
    <property type="entry name" value="Phytyl_CoA_dOase-like"/>
</dbReference>
<dbReference type="SUPFAM" id="SSF51197">
    <property type="entry name" value="Clavaminate synthase-like"/>
    <property type="match status" value="1"/>
</dbReference>
<comment type="caution">
    <text evidence="1">The sequence shown here is derived from an EMBL/GenBank/DDBJ whole genome shotgun (WGS) entry which is preliminary data.</text>
</comment>
<protein>
    <submittedName>
        <fullName evidence="1">Phytanoyl-CoA dioxygenase PhyH</fullName>
    </submittedName>
</protein>
<keyword evidence="1" id="KW-0560">Oxidoreductase</keyword>
<name>A0A3D9HL98_9PROT</name>
<organism evidence="1 2">
    <name type="scientific">Aestuariispira insulae</name>
    <dbReference type="NCBI Taxonomy" id="1461337"/>
    <lineage>
        <taxon>Bacteria</taxon>
        <taxon>Pseudomonadati</taxon>
        <taxon>Pseudomonadota</taxon>
        <taxon>Alphaproteobacteria</taxon>
        <taxon>Rhodospirillales</taxon>
        <taxon>Kiloniellaceae</taxon>
        <taxon>Aestuariispira</taxon>
    </lineage>
</organism>
<dbReference type="AlphaFoldDB" id="A0A3D9HL98"/>
<dbReference type="OrthoDB" id="324927at2"/>
<proteinExistence type="predicted"/>
<evidence type="ECO:0000313" key="2">
    <source>
        <dbReference type="Proteomes" id="UP000256845"/>
    </source>
</evidence>